<dbReference type="InterPro" id="IPR013718">
    <property type="entry name" value="COQ9_C"/>
</dbReference>
<name>A0A7Y9XYG2_9SPHN</name>
<dbReference type="PANTHER" id="PTHR21427">
    <property type="entry name" value="UBIQUINONE BIOSYNTHESIS PROTEIN COQ9, MITOCHONDRIAL"/>
    <property type="match status" value="1"/>
</dbReference>
<evidence type="ECO:0000259" key="7">
    <source>
        <dbReference type="Pfam" id="PF08511"/>
    </source>
</evidence>
<protein>
    <submittedName>
        <fullName evidence="8">Ubiquinone biosynthesis protein COQ9</fullName>
    </submittedName>
</protein>
<dbReference type="RefSeq" id="WP_179408716.1">
    <property type="nucleotide sequence ID" value="NZ_BMGF01000011.1"/>
</dbReference>
<evidence type="ECO:0000256" key="1">
    <source>
        <dbReference type="ARBA" id="ARBA00004749"/>
    </source>
</evidence>
<proteinExistence type="inferred from homology"/>
<evidence type="ECO:0000313" key="8">
    <source>
        <dbReference type="EMBL" id="NYH96909.1"/>
    </source>
</evidence>
<dbReference type="PANTHER" id="PTHR21427:SF19">
    <property type="entry name" value="UBIQUINONE BIOSYNTHESIS PROTEIN COQ9, MITOCHONDRIAL"/>
    <property type="match status" value="1"/>
</dbReference>
<dbReference type="NCBIfam" id="TIGR02396">
    <property type="entry name" value="diverge_rpsU"/>
    <property type="match status" value="1"/>
</dbReference>
<dbReference type="GO" id="GO:0006744">
    <property type="term" value="P:ubiquinone biosynthetic process"/>
    <property type="evidence" value="ECO:0007669"/>
    <property type="project" value="UniProtKB-KW"/>
</dbReference>
<comment type="similarity">
    <text evidence="2">Belongs to the COQ9 family.</text>
</comment>
<dbReference type="EMBL" id="JACBZF010000009">
    <property type="protein sequence ID" value="NYH96909.1"/>
    <property type="molecule type" value="Genomic_DNA"/>
</dbReference>
<sequence length="219" mass="24088">MTDADNLTLDELRVALAPRIASAAVFDGWTSEAVANAAEEAGVDPDVAAYAFRGGAMDMIAAWISEVDARMQGAFDTAELAQLPVRERIRKLVLFRLEQCLGLEESLSRAMAVMAMPQNAGRAVKLGWASADSMWRLAGDTSLDYNYYTKRAILSGVYAATVSVFADDSSDGKSETKAFLDRRLEGIIRFEKFKARVLRPDAERFSVSRFLGRLRYPSA</sequence>
<evidence type="ECO:0000256" key="2">
    <source>
        <dbReference type="ARBA" id="ARBA00010766"/>
    </source>
</evidence>
<organism evidence="8 9">
    <name type="scientific">Novosphingobium marinum</name>
    <dbReference type="NCBI Taxonomy" id="1514948"/>
    <lineage>
        <taxon>Bacteria</taxon>
        <taxon>Pseudomonadati</taxon>
        <taxon>Pseudomonadota</taxon>
        <taxon>Alphaproteobacteria</taxon>
        <taxon>Sphingomonadales</taxon>
        <taxon>Sphingomonadaceae</taxon>
        <taxon>Novosphingobium</taxon>
    </lineage>
</organism>
<accession>A0A7Y9XYG2</accession>
<keyword evidence="8" id="KW-0830">Ubiquinone</keyword>
<dbReference type="Proteomes" id="UP000522081">
    <property type="component" value="Unassembled WGS sequence"/>
</dbReference>
<dbReference type="InterPro" id="IPR012762">
    <property type="entry name" value="Ubiq_biosynth_COQ9"/>
</dbReference>
<evidence type="ECO:0000256" key="5">
    <source>
        <dbReference type="ARBA" id="ARBA00023121"/>
    </source>
</evidence>
<keyword evidence="9" id="KW-1185">Reference proteome</keyword>
<comment type="function">
    <text evidence="6">Membrane-associated protein that warps the membrane surface to access and bind aromatic isoprenes with high specificity, including ubiquinone (CoQ) isoprene intermediates and presents them directly to COQ7, therefore facilitating the COQ7-mediated hydroxylase step. Participates in the biosynthesis of coenzyme Q, also named ubiquinone, an essential lipid-soluble electron transporter for aerobic cellular respiration.</text>
</comment>
<feature type="domain" description="COQ9 C-terminal" evidence="7">
    <location>
        <begin position="122"/>
        <end position="191"/>
    </location>
</feature>
<evidence type="ECO:0000256" key="3">
    <source>
        <dbReference type="ARBA" id="ARBA00022688"/>
    </source>
</evidence>
<gene>
    <name evidence="8" type="ORF">FHS75_003262</name>
</gene>
<evidence type="ECO:0000256" key="4">
    <source>
        <dbReference type="ARBA" id="ARBA00022946"/>
    </source>
</evidence>
<dbReference type="Gene3D" id="1.10.357.10">
    <property type="entry name" value="Tetracycline Repressor, domain 2"/>
    <property type="match status" value="1"/>
</dbReference>
<comment type="pathway">
    <text evidence="1">Cofactor biosynthesis; ubiquinone biosynthesis.</text>
</comment>
<keyword evidence="4" id="KW-0809">Transit peptide</keyword>
<evidence type="ECO:0000256" key="6">
    <source>
        <dbReference type="ARBA" id="ARBA00058104"/>
    </source>
</evidence>
<dbReference type="Pfam" id="PF08511">
    <property type="entry name" value="COQ9"/>
    <property type="match status" value="1"/>
</dbReference>
<reference evidence="8 9" key="1">
    <citation type="submission" date="2020-07" db="EMBL/GenBank/DDBJ databases">
        <title>Genomic Encyclopedia of Type Strains, Phase IV (KMG-IV): sequencing the most valuable type-strain genomes for metagenomic binning, comparative biology and taxonomic classification.</title>
        <authorList>
            <person name="Goeker M."/>
        </authorList>
    </citation>
    <scope>NUCLEOTIDE SEQUENCE [LARGE SCALE GENOMIC DNA]</scope>
    <source>
        <strain evidence="8 9">DSM 29043</strain>
    </source>
</reference>
<evidence type="ECO:0000313" key="9">
    <source>
        <dbReference type="Proteomes" id="UP000522081"/>
    </source>
</evidence>
<dbReference type="AlphaFoldDB" id="A0A7Y9XYG2"/>
<dbReference type="GO" id="GO:0008289">
    <property type="term" value="F:lipid binding"/>
    <property type="evidence" value="ECO:0007669"/>
    <property type="project" value="UniProtKB-KW"/>
</dbReference>
<comment type="caution">
    <text evidence="8">The sequence shown here is derived from an EMBL/GenBank/DDBJ whole genome shotgun (WGS) entry which is preliminary data.</text>
</comment>
<keyword evidence="3" id="KW-0831">Ubiquinone biosynthesis</keyword>
<keyword evidence="5" id="KW-0446">Lipid-binding</keyword>